<proteinExistence type="predicted"/>
<dbReference type="KEGG" id="mag:amb2016"/>
<feature type="region of interest" description="Disordered" evidence="1">
    <location>
        <begin position="85"/>
        <end position="112"/>
    </location>
</feature>
<keyword evidence="3" id="KW-1185">Reference proteome</keyword>
<accession>Q2W5Q5</accession>
<reference evidence="2 3" key="1">
    <citation type="journal article" date="2005" name="DNA Res.">
        <title>Complete genome sequence of the facultative anaerobic magnetotactic bacterium Magnetospirillum sp. strain AMB-1.</title>
        <authorList>
            <person name="Matsunaga T."/>
            <person name="Okamura Y."/>
            <person name="Fukuda Y."/>
            <person name="Wahyudi A.T."/>
            <person name="Murase Y."/>
            <person name="Takeyama H."/>
        </authorList>
    </citation>
    <scope>NUCLEOTIDE SEQUENCE [LARGE SCALE GENOMIC DNA]</scope>
    <source>
        <strain evidence="3">ATCC 700264 / AMB-1</strain>
    </source>
</reference>
<organism evidence="2 3">
    <name type="scientific">Paramagnetospirillum magneticum (strain ATCC 700264 / AMB-1)</name>
    <name type="common">Magnetospirillum magneticum</name>
    <dbReference type="NCBI Taxonomy" id="342108"/>
    <lineage>
        <taxon>Bacteria</taxon>
        <taxon>Pseudomonadati</taxon>
        <taxon>Pseudomonadota</taxon>
        <taxon>Alphaproteobacteria</taxon>
        <taxon>Rhodospirillales</taxon>
        <taxon>Magnetospirillaceae</taxon>
        <taxon>Paramagnetospirillum</taxon>
    </lineage>
</organism>
<evidence type="ECO:0000256" key="1">
    <source>
        <dbReference type="SAM" id="MobiDB-lite"/>
    </source>
</evidence>
<name>Q2W5Q5_PARM1</name>
<feature type="compositionally biased region" description="Low complexity" evidence="1">
    <location>
        <begin position="20"/>
        <end position="53"/>
    </location>
</feature>
<protein>
    <submittedName>
        <fullName evidence="2">Uncharacterized protein</fullName>
    </submittedName>
</protein>
<dbReference type="Proteomes" id="UP000007058">
    <property type="component" value="Chromosome"/>
</dbReference>
<evidence type="ECO:0000313" key="2">
    <source>
        <dbReference type="EMBL" id="BAE50820.1"/>
    </source>
</evidence>
<dbReference type="AlphaFoldDB" id="Q2W5Q5"/>
<feature type="region of interest" description="Disordered" evidence="1">
    <location>
        <begin position="1"/>
        <end position="54"/>
    </location>
</feature>
<feature type="compositionally biased region" description="Low complexity" evidence="1">
    <location>
        <begin position="473"/>
        <end position="487"/>
    </location>
</feature>
<feature type="compositionally biased region" description="Basic residues" evidence="1">
    <location>
        <begin position="222"/>
        <end position="233"/>
    </location>
</feature>
<feature type="region of interest" description="Disordered" evidence="1">
    <location>
        <begin position="206"/>
        <end position="241"/>
    </location>
</feature>
<feature type="compositionally biased region" description="Polar residues" evidence="1">
    <location>
        <begin position="136"/>
        <end position="151"/>
    </location>
</feature>
<sequence>MASAPEAFPEATSPRRYNIQAPSRASPAARAQASTAGAGSANRASSPAPSASPDVMIRGTISACFQAGMPRDARRMRDWQYRNPAAKTTRGTSRAGWPNSQYPPPTAISGPATMPSRVIHEVWGWKKTLRARQGLPISSQTMARPSPTSARPATRDSPPSPSRTLASTRPVPAPPPMKLPAARKSQLRCSRAVIICLMAVLRSCHPDDHRKEGSRPGATFRNSHRHPRLRSLARARDDIRNGCPLKPASWPSSVPQVIESRPRALVLVLAEPFVVADQPRHDAVGVLDIAEAQGARQAGIDAGRRGLGVDSGHLARLDAGIDALDAEGAFGDHADLLLGGASLLLGDGAGAVDVLGRLHLVTGLVGARDGAVGTADADVVVDGDDAVVALAGGGRRTDLHAGRLVAMLAAGGQEDAPHVGVLPGLDVEDLAPLHAGRRGVGFLAGCRAGLAADAAPQVGDHHIAGHAGSPGPSTRRSATRTTSAPEPVASVSSSDIWVMVFNDGKLRSLA</sequence>
<gene>
    <name evidence="2" type="ordered locus">amb2016</name>
</gene>
<dbReference type="HOGENOM" id="CLU_534004_0_0_5"/>
<feature type="region of interest" description="Disordered" evidence="1">
    <location>
        <begin position="461"/>
        <end position="487"/>
    </location>
</feature>
<evidence type="ECO:0000313" key="3">
    <source>
        <dbReference type="Proteomes" id="UP000007058"/>
    </source>
</evidence>
<dbReference type="EMBL" id="AP007255">
    <property type="protein sequence ID" value="BAE50820.1"/>
    <property type="molecule type" value="Genomic_DNA"/>
</dbReference>
<feature type="region of interest" description="Disordered" evidence="1">
    <location>
        <begin position="133"/>
        <end position="179"/>
    </location>
</feature>